<evidence type="ECO:0000313" key="1">
    <source>
        <dbReference type="EMBL" id="CAK8694605.1"/>
    </source>
</evidence>
<sequence length="124" mass="13762">MKIAAVNDAGKIDALKDPRMLSELTKEFTKVQDLSCYKSDGLTAQLVKCPEFNNRCGSGAYDITLTQPATHVDFYFCADDKICANPKAYCDEVQKLMPEVPIKNCILKCCESNGCNKPKEDDLN</sequence>
<comment type="caution">
    <text evidence="1">The sequence shown here is derived from an EMBL/GenBank/DDBJ whole genome shotgun (WGS) entry which is preliminary data.</text>
</comment>
<gene>
    <name evidence="1" type="ORF">CVLEPA_LOCUS27963</name>
</gene>
<accession>A0ABP0GWH9</accession>
<proteinExistence type="predicted"/>
<dbReference type="Proteomes" id="UP001642483">
    <property type="component" value="Unassembled WGS sequence"/>
</dbReference>
<name>A0ABP0GWH9_CLALP</name>
<evidence type="ECO:0000313" key="2">
    <source>
        <dbReference type="Proteomes" id="UP001642483"/>
    </source>
</evidence>
<dbReference type="EMBL" id="CAWYQH010000141">
    <property type="protein sequence ID" value="CAK8694605.1"/>
    <property type="molecule type" value="Genomic_DNA"/>
</dbReference>
<keyword evidence="2" id="KW-1185">Reference proteome</keyword>
<reference evidence="1 2" key="1">
    <citation type="submission" date="2024-02" db="EMBL/GenBank/DDBJ databases">
        <authorList>
            <person name="Daric V."/>
            <person name="Darras S."/>
        </authorList>
    </citation>
    <scope>NUCLEOTIDE SEQUENCE [LARGE SCALE GENOMIC DNA]</scope>
</reference>
<protein>
    <submittedName>
        <fullName evidence="1">Uncharacterized protein</fullName>
    </submittedName>
</protein>
<organism evidence="1 2">
    <name type="scientific">Clavelina lepadiformis</name>
    <name type="common">Light-bulb sea squirt</name>
    <name type="synonym">Ascidia lepadiformis</name>
    <dbReference type="NCBI Taxonomy" id="159417"/>
    <lineage>
        <taxon>Eukaryota</taxon>
        <taxon>Metazoa</taxon>
        <taxon>Chordata</taxon>
        <taxon>Tunicata</taxon>
        <taxon>Ascidiacea</taxon>
        <taxon>Aplousobranchia</taxon>
        <taxon>Clavelinidae</taxon>
        <taxon>Clavelina</taxon>
    </lineage>
</organism>